<comment type="caution">
    <text evidence="1">The sequence shown here is derived from an EMBL/GenBank/DDBJ whole genome shotgun (WGS) entry which is preliminary data.</text>
</comment>
<accession>A0A812YG00</accession>
<reference evidence="1" key="1">
    <citation type="submission" date="2021-02" db="EMBL/GenBank/DDBJ databases">
        <authorList>
            <person name="Dougan E. K."/>
            <person name="Rhodes N."/>
            <person name="Thang M."/>
            <person name="Chan C."/>
        </authorList>
    </citation>
    <scope>NUCLEOTIDE SEQUENCE</scope>
</reference>
<keyword evidence="2" id="KW-1185">Reference proteome</keyword>
<gene>
    <name evidence="1" type="primary">Cacna1h</name>
    <name evidence="1" type="ORF">SPIL2461_LOCUS23196</name>
</gene>
<feature type="non-terminal residue" evidence="1">
    <location>
        <position position="127"/>
    </location>
</feature>
<feature type="non-terminal residue" evidence="1">
    <location>
        <position position="1"/>
    </location>
</feature>
<evidence type="ECO:0000313" key="1">
    <source>
        <dbReference type="EMBL" id="CAE7780809.1"/>
    </source>
</evidence>
<name>A0A812YG00_SYMPI</name>
<dbReference type="EMBL" id="CAJNIZ010048055">
    <property type="protein sequence ID" value="CAE7780809.1"/>
    <property type="molecule type" value="Genomic_DNA"/>
</dbReference>
<sequence length="127" mass="14146">SKSQDSEVFLKATLPCKAMASEGERKMDKLLALAPLCVSDEGWSMDICDGRVKLAHRPTPGTHGQMMKFEMTRVAVKNPPANPSHLLVRPEVRAQHQIQVSPVDGHSFDLVENLSPGEGVFQRWHQF</sequence>
<protein>
    <submittedName>
        <fullName evidence="1">Cacna1h protein</fullName>
    </submittedName>
</protein>
<proteinExistence type="predicted"/>
<dbReference type="AlphaFoldDB" id="A0A812YG00"/>
<evidence type="ECO:0000313" key="2">
    <source>
        <dbReference type="Proteomes" id="UP000649617"/>
    </source>
</evidence>
<organism evidence="1 2">
    <name type="scientific">Symbiodinium pilosum</name>
    <name type="common">Dinoflagellate</name>
    <dbReference type="NCBI Taxonomy" id="2952"/>
    <lineage>
        <taxon>Eukaryota</taxon>
        <taxon>Sar</taxon>
        <taxon>Alveolata</taxon>
        <taxon>Dinophyceae</taxon>
        <taxon>Suessiales</taxon>
        <taxon>Symbiodiniaceae</taxon>
        <taxon>Symbiodinium</taxon>
    </lineage>
</organism>
<dbReference type="Proteomes" id="UP000649617">
    <property type="component" value="Unassembled WGS sequence"/>
</dbReference>